<dbReference type="PANTHER" id="PTHR33973">
    <property type="entry name" value="OS07G0153300 PROTEIN"/>
    <property type="match status" value="1"/>
</dbReference>
<keyword evidence="2" id="KW-1185">Reference proteome</keyword>
<sequence length="261" mass="31006">MSEDVQQNGSANLLPQGFADGTVIHHRMHPKRHRFKYHMNWCIMDVDDLSFWTNSSRQWRHNRWGVFAIKDQDYIDDQPLPIGHKVREYIKQQTGQPFNGRIQLFTHPRFLGFGFNSVNFYFCQLAGQMRYIISEINNTPWGEKHLYFHDCQQAEITGQNWTFAFSKAFHISPFMSMDIDYQWQFEVTAEAIVVRMSLHQKGVKLMQVLLDTKITPAVENSIKRHVLKRPFQPWKMAAGIYWQALKLWLKRIPFIAHPERH</sequence>
<dbReference type="Pfam" id="PF07103">
    <property type="entry name" value="DUF1365"/>
    <property type="match status" value="1"/>
</dbReference>
<dbReference type="EMBL" id="JBHRTS010000008">
    <property type="protein sequence ID" value="MFC3195463.1"/>
    <property type="molecule type" value="Genomic_DNA"/>
</dbReference>
<proteinExistence type="predicted"/>
<protein>
    <submittedName>
        <fullName evidence="1">DUF1365 domain-containing protein</fullName>
    </submittedName>
</protein>
<dbReference type="Proteomes" id="UP001595533">
    <property type="component" value="Unassembled WGS sequence"/>
</dbReference>
<evidence type="ECO:0000313" key="2">
    <source>
        <dbReference type="Proteomes" id="UP001595533"/>
    </source>
</evidence>
<dbReference type="RefSeq" id="WP_077412627.1">
    <property type="nucleotide sequence ID" value="NZ_JBHRTS010000008.1"/>
</dbReference>
<reference evidence="2" key="1">
    <citation type="journal article" date="2019" name="Int. J. Syst. Evol. Microbiol.">
        <title>The Global Catalogue of Microorganisms (GCM) 10K type strain sequencing project: providing services to taxonomists for standard genome sequencing and annotation.</title>
        <authorList>
            <consortium name="The Broad Institute Genomics Platform"/>
            <consortium name="The Broad Institute Genome Sequencing Center for Infectious Disease"/>
            <person name="Wu L."/>
            <person name="Ma J."/>
        </authorList>
    </citation>
    <scope>NUCLEOTIDE SEQUENCE [LARGE SCALE GENOMIC DNA]</scope>
    <source>
        <strain evidence="2">KCTC 42953</strain>
    </source>
</reference>
<gene>
    <name evidence="1" type="ORF">ACFODZ_14505</name>
</gene>
<accession>A0ABV7JF96</accession>
<comment type="caution">
    <text evidence="1">The sequence shown here is derived from an EMBL/GenBank/DDBJ whole genome shotgun (WGS) entry which is preliminary data.</text>
</comment>
<dbReference type="InterPro" id="IPR010775">
    <property type="entry name" value="DUF1365"/>
</dbReference>
<name>A0ABV7JF96_9GAMM</name>
<dbReference type="PANTHER" id="PTHR33973:SF4">
    <property type="entry name" value="OS07G0153300 PROTEIN"/>
    <property type="match status" value="1"/>
</dbReference>
<organism evidence="1 2">
    <name type="scientific">Marinicella sediminis</name>
    <dbReference type="NCBI Taxonomy" id="1792834"/>
    <lineage>
        <taxon>Bacteria</taxon>
        <taxon>Pseudomonadati</taxon>
        <taxon>Pseudomonadota</taxon>
        <taxon>Gammaproteobacteria</taxon>
        <taxon>Lysobacterales</taxon>
        <taxon>Marinicellaceae</taxon>
        <taxon>Marinicella</taxon>
    </lineage>
</organism>
<evidence type="ECO:0000313" key="1">
    <source>
        <dbReference type="EMBL" id="MFC3195463.1"/>
    </source>
</evidence>